<evidence type="ECO:0000313" key="8">
    <source>
        <dbReference type="Proteomes" id="UP000552709"/>
    </source>
</evidence>
<keyword evidence="3" id="KW-0597">Phosphoprotein</keyword>
<dbReference type="SMART" id="SM00065">
    <property type="entry name" value="GAF"/>
    <property type="match status" value="3"/>
</dbReference>
<dbReference type="InterPro" id="IPR004358">
    <property type="entry name" value="Sig_transdc_His_kin-like_C"/>
</dbReference>
<dbReference type="PRINTS" id="PR00344">
    <property type="entry name" value="BCTRLSENSOR"/>
</dbReference>
<keyword evidence="8" id="KW-1185">Reference proteome</keyword>
<sequence length="763" mass="83168">MMDLSLLNSPQLGAPDAVYLLAHLLRVTQALAAVRQPNEVFDIILNDGLTALNAISGTVLIVQGGRLHVTARKGQDTASIWQDGDLEGHRPSPDALRSNTPLFFRKAGELVAAYPDLEARTGGVAAVANAVLPMVEGGRPLGVIVLDFEAPHEFTPDEEYFLRTLAGQCALALERTQLSRTLERQAQGRAAELEAFVQFSELADTETDVLVLSGRVVDMLGVLFPGCTSVYYALESGRWRAKVHTDDLEANPGLLGAIQAGMPLDTPLFAEAMRTGEPVFVEGWNPEVEQFAQTEAYQSVAVYPLSMEGTLQAMFALGVKDQPHWSPHHQAVFRAVGRSLGLALERTETARRLAAQNAELLARTQALEGVARLSGDLVGGGDHLTLVQRTQHLVLSLLPPGYAAYFENVEGRWRAQVQVGDVGNPALQQAIDAGFPVGRTPTLDHCTQTLEPYFIEAYAPDTDIDPEVAGHLRAAACLPVMVGGRVIGIFNVPLFNERRWDAADKALLVTAVHSLGLTLERAQSVFALARRTEELERSNAELAQFAYVASHDLQEPLRTITSFSQLLSRRYGGQLDERADSYIQFIGDATARMGTLLQDLLAFSRVGSAPMQHRPVDLRVLMEQVLQDLQAQVDQTGARVVVGPLPTVPGDATQLRQLFQNLIGNALKFHHPERAPDVQIVAQEHGSYVTVRIADNGIGIAPDYFERIFTIFQRLHTRETYEGSGMGLAIARKIVERHGGRVWLESTPGHGTTFQVSLPAEGS</sequence>
<dbReference type="InterPro" id="IPR036890">
    <property type="entry name" value="HATPase_C_sf"/>
</dbReference>
<evidence type="ECO:0000256" key="3">
    <source>
        <dbReference type="ARBA" id="ARBA00022553"/>
    </source>
</evidence>
<keyword evidence="5 7" id="KW-0418">Kinase</keyword>
<dbReference type="Pfam" id="PF13185">
    <property type="entry name" value="GAF_2"/>
    <property type="match status" value="2"/>
</dbReference>
<dbReference type="InterPro" id="IPR036097">
    <property type="entry name" value="HisK_dim/P_sf"/>
</dbReference>
<name>A0A7W8JWZ7_9DEIO</name>
<dbReference type="Gene3D" id="3.30.565.10">
    <property type="entry name" value="Histidine kinase-like ATPase, C-terminal domain"/>
    <property type="match status" value="1"/>
</dbReference>
<gene>
    <name evidence="7" type="ORF">HNQ08_002566</name>
</gene>
<dbReference type="InterPro" id="IPR052162">
    <property type="entry name" value="Sensor_kinase/Photoreceptor"/>
</dbReference>
<dbReference type="AlphaFoldDB" id="A0A7W8JWZ7"/>
<dbReference type="InterPro" id="IPR003594">
    <property type="entry name" value="HATPase_dom"/>
</dbReference>
<dbReference type="SUPFAM" id="SSF47384">
    <property type="entry name" value="Homodimeric domain of signal transducing histidine kinase"/>
    <property type="match status" value="1"/>
</dbReference>
<evidence type="ECO:0000256" key="2">
    <source>
        <dbReference type="ARBA" id="ARBA00012438"/>
    </source>
</evidence>
<dbReference type="InterPro" id="IPR003661">
    <property type="entry name" value="HisK_dim/P_dom"/>
</dbReference>
<dbReference type="PANTHER" id="PTHR43304">
    <property type="entry name" value="PHYTOCHROME-LIKE PROTEIN CPH1"/>
    <property type="match status" value="1"/>
</dbReference>
<dbReference type="PROSITE" id="PS50109">
    <property type="entry name" value="HIS_KIN"/>
    <property type="match status" value="1"/>
</dbReference>
<dbReference type="SUPFAM" id="SSF55874">
    <property type="entry name" value="ATPase domain of HSP90 chaperone/DNA topoisomerase II/histidine kinase"/>
    <property type="match status" value="1"/>
</dbReference>
<dbReference type="EMBL" id="JACHFL010000005">
    <property type="protein sequence ID" value="MBB5363468.1"/>
    <property type="molecule type" value="Genomic_DNA"/>
</dbReference>
<dbReference type="CDD" id="cd00082">
    <property type="entry name" value="HisKA"/>
    <property type="match status" value="1"/>
</dbReference>
<comment type="catalytic activity">
    <reaction evidence="1">
        <text>ATP + protein L-histidine = ADP + protein N-phospho-L-histidine.</text>
        <dbReference type="EC" id="2.7.13.3"/>
    </reaction>
</comment>
<evidence type="ECO:0000256" key="5">
    <source>
        <dbReference type="ARBA" id="ARBA00022777"/>
    </source>
</evidence>
<comment type="caution">
    <text evidence="7">The sequence shown here is derived from an EMBL/GenBank/DDBJ whole genome shotgun (WGS) entry which is preliminary data.</text>
</comment>
<protein>
    <recommendedName>
        <fullName evidence="2">histidine kinase</fullName>
        <ecNumber evidence="2">2.7.13.3</ecNumber>
    </recommendedName>
</protein>
<dbReference type="InterPro" id="IPR029016">
    <property type="entry name" value="GAF-like_dom_sf"/>
</dbReference>
<evidence type="ECO:0000259" key="6">
    <source>
        <dbReference type="PROSITE" id="PS50109"/>
    </source>
</evidence>
<organism evidence="7 8">
    <name type="scientific">Deinococcus humi</name>
    <dbReference type="NCBI Taxonomy" id="662880"/>
    <lineage>
        <taxon>Bacteria</taxon>
        <taxon>Thermotogati</taxon>
        <taxon>Deinococcota</taxon>
        <taxon>Deinococci</taxon>
        <taxon>Deinococcales</taxon>
        <taxon>Deinococcaceae</taxon>
        <taxon>Deinococcus</taxon>
    </lineage>
</organism>
<dbReference type="Proteomes" id="UP000552709">
    <property type="component" value="Unassembled WGS sequence"/>
</dbReference>
<dbReference type="FunFam" id="3.30.565.10:FF:000006">
    <property type="entry name" value="Sensor histidine kinase WalK"/>
    <property type="match status" value="1"/>
</dbReference>
<dbReference type="SUPFAM" id="SSF55781">
    <property type="entry name" value="GAF domain-like"/>
    <property type="match status" value="3"/>
</dbReference>
<dbReference type="Gene3D" id="1.10.287.130">
    <property type="match status" value="1"/>
</dbReference>
<evidence type="ECO:0000313" key="7">
    <source>
        <dbReference type="EMBL" id="MBB5363468.1"/>
    </source>
</evidence>
<dbReference type="PANTHER" id="PTHR43304:SF1">
    <property type="entry name" value="PAC DOMAIN-CONTAINING PROTEIN"/>
    <property type="match status" value="1"/>
</dbReference>
<dbReference type="SMART" id="SM00387">
    <property type="entry name" value="HATPase_c"/>
    <property type="match status" value="1"/>
</dbReference>
<keyword evidence="4" id="KW-0808">Transferase</keyword>
<dbReference type="SMART" id="SM00388">
    <property type="entry name" value="HisKA"/>
    <property type="match status" value="1"/>
</dbReference>
<reference evidence="7 8" key="1">
    <citation type="submission" date="2020-08" db="EMBL/GenBank/DDBJ databases">
        <title>Genomic Encyclopedia of Type Strains, Phase IV (KMG-IV): sequencing the most valuable type-strain genomes for metagenomic binning, comparative biology and taxonomic classification.</title>
        <authorList>
            <person name="Goeker M."/>
        </authorList>
    </citation>
    <scope>NUCLEOTIDE SEQUENCE [LARGE SCALE GENOMIC DNA]</scope>
    <source>
        <strain evidence="7 8">DSM 27939</strain>
    </source>
</reference>
<dbReference type="Pfam" id="PF02518">
    <property type="entry name" value="HATPase_c"/>
    <property type="match status" value="1"/>
</dbReference>
<proteinExistence type="predicted"/>
<evidence type="ECO:0000256" key="4">
    <source>
        <dbReference type="ARBA" id="ARBA00022679"/>
    </source>
</evidence>
<dbReference type="Pfam" id="PF00512">
    <property type="entry name" value="HisKA"/>
    <property type="match status" value="1"/>
</dbReference>
<evidence type="ECO:0000256" key="1">
    <source>
        <dbReference type="ARBA" id="ARBA00000085"/>
    </source>
</evidence>
<dbReference type="GO" id="GO:0000155">
    <property type="term" value="F:phosphorelay sensor kinase activity"/>
    <property type="evidence" value="ECO:0007669"/>
    <property type="project" value="InterPro"/>
</dbReference>
<feature type="domain" description="Histidine kinase" evidence="6">
    <location>
        <begin position="548"/>
        <end position="762"/>
    </location>
</feature>
<dbReference type="InterPro" id="IPR003018">
    <property type="entry name" value="GAF"/>
</dbReference>
<dbReference type="RefSeq" id="WP_184132381.1">
    <property type="nucleotide sequence ID" value="NZ_JACHFL010000005.1"/>
</dbReference>
<dbReference type="Gene3D" id="3.30.450.40">
    <property type="match status" value="3"/>
</dbReference>
<accession>A0A7W8JWZ7</accession>
<dbReference type="EC" id="2.7.13.3" evidence="2"/>
<dbReference type="InterPro" id="IPR005467">
    <property type="entry name" value="His_kinase_dom"/>
</dbReference>